<organism evidence="2 3">
    <name type="scientific">Desulfonema limicola</name>
    <dbReference type="NCBI Taxonomy" id="45656"/>
    <lineage>
        <taxon>Bacteria</taxon>
        <taxon>Pseudomonadati</taxon>
        <taxon>Thermodesulfobacteriota</taxon>
        <taxon>Desulfobacteria</taxon>
        <taxon>Desulfobacterales</taxon>
        <taxon>Desulfococcaceae</taxon>
        <taxon>Desulfonema</taxon>
    </lineage>
</organism>
<reference evidence="2" key="1">
    <citation type="journal article" date="2021" name="Microb. Physiol.">
        <title>Proteogenomic Insights into the Physiology of Marine, Sulfate-Reducing, Filamentous Desulfonema limicola and Desulfonema magnum.</title>
        <authorList>
            <person name="Schnaars V."/>
            <person name="Wohlbrand L."/>
            <person name="Scheve S."/>
            <person name="Hinrichs C."/>
            <person name="Reinhardt R."/>
            <person name="Rabus R."/>
        </authorList>
    </citation>
    <scope>NUCLEOTIDE SEQUENCE</scope>
    <source>
        <strain evidence="2">5ac10</strain>
    </source>
</reference>
<dbReference type="Gene3D" id="2.60.40.680">
    <property type="match status" value="1"/>
</dbReference>
<keyword evidence="1" id="KW-0732">Signal</keyword>
<dbReference type="SUPFAM" id="SSF49384">
    <property type="entry name" value="Carbohydrate-binding domain"/>
    <property type="match status" value="1"/>
</dbReference>
<dbReference type="InterPro" id="IPR008965">
    <property type="entry name" value="CBM2/CBM3_carb-bd_dom_sf"/>
</dbReference>
<keyword evidence="3" id="KW-1185">Reference proteome</keyword>
<feature type="signal peptide" evidence="1">
    <location>
        <begin position="1"/>
        <end position="24"/>
    </location>
</feature>
<accession>A0A975B4B1</accession>
<evidence type="ECO:0000256" key="1">
    <source>
        <dbReference type="SAM" id="SignalP"/>
    </source>
</evidence>
<gene>
    <name evidence="2" type="ORF">dnl_07810</name>
</gene>
<evidence type="ECO:0000313" key="3">
    <source>
        <dbReference type="Proteomes" id="UP000663720"/>
    </source>
</evidence>
<feature type="chain" id="PRO_5036732073" evidence="1">
    <location>
        <begin position="25"/>
        <end position="163"/>
    </location>
</feature>
<dbReference type="AlphaFoldDB" id="A0A975B4B1"/>
<dbReference type="GO" id="GO:0030246">
    <property type="term" value="F:carbohydrate binding"/>
    <property type="evidence" value="ECO:0007669"/>
    <property type="project" value="InterPro"/>
</dbReference>
<dbReference type="RefSeq" id="WP_207690394.1">
    <property type="nucleotide sequence ID" value="NZ_CP061799.1"/>
</dbReference>
<dbReference type="Proteomes" id="UP000663720">
    <property type="component" value="Chromosome"/>
</dbReference>
<proteinExistence type="predicted"/>
<sequence>MRKNITKVFIIMMAVLAVAITVHAENSNKGSWAGIADNALNLAVGEEVVIQLNAEIPADKTLNAFSCMIMYDEKVLEVLDVAKVEKSAVTPKNINNDKEAGEIFVNGFDVTGVKGKLDAAIVNVTVKALEAGNANISVLFSAFGASADDQFLPSVPPVKVTVH</sequence>
<dbReference type="EMBL" id="CP061799">
    <property type="protein sequence ID" value="QTA78557.1"/>
    <property type="molecule type" value="Genomic_DNA"/>
</dbReference>
<dbReference type="KEGG" id="dli:dnl_07810"/>
<evidence type="ECO:0000313" key="2">
    <source>
        <dbReference type="EMBL" id="QTA78557.1"/>
    </source>
</evidence>
<protein>
    <submittedName>
        <fullName evidence="2">Carbohydrate-binding domain-containing protein</fullName>
    </submittedName>
</protein>
<name>A0A975B4B1_9BACT</name>